<name>A0ABR7HUK6_9FIRM</name>
<reference evidence="1 2" key="1">
    <citation type="submission" date="2020-08" db="EMBL/GenBank/DDBJ databases">
        <title>Genome public.</title>
        <authorList>
            <person name="Liu C."/>
            <person name="Sun Q."/>
        </authorList>
    </citation>
    <scope>NUCLEOTIDE SEQUENCE [LARGE SCALE GENOMIC DNA]</scope>
    <source>
        <strain evidence="1 2">New-38</strain>
    </source>
</reference>
<sequence length="171" mass="17773">MIKSFEGHTPQLHPDARVAENATLVGQVTLEARSSVWYGAVLRADTTTIHVGTGSNLQDGCMVHGDEGFPVQVGQDVTVGHGAILHGCTVGDRCVIGMGATLLNGCVIGEDSLVAAGALVTQNTVIPAGSLVMGSPAKVRRALTEEEKAGNLESAREYEHLSLQLSAEGSR</sequence>
<protein>
    <submittedName>
        <fullName evidence="1">Gamma carbonic anhydrase family protein</fullName>
    </submittedName>
</protein>
<dbReference type="PANTHER" id="PTHR13061:SF29">
    <property type="entry name" value="GAMMA CARBONIC ANHYDRASE-LIKE 1, MITOCHONDRIAL-RELATED"/>
    <property type="match status" value="1"/>
</dbReference>
<dbReference type="PANTHER" id="PTHR13061">
    <property type="entry name" value="DYNACTIN SUBUNIT P25"/>
    <property type="match status" value="1"/>
</dbReference>
<gene>
    <name evidence="1" type="ORF">H8S34_10205</name>
</gene>
<dbReference type="CDD" id="cd04645">
    <property type="entry name" value="LbH_gamma_CA_like"/>
    <property type="match status" value="1"/>
</dbReference>
<dbReference type="InterPro" id="IPR001451">
    <property type="entry name" value="Hexapep"/>
</dbReference>
<evidence type="ECO:0000313" key="1">
    <source>
        <dbReference type="EMBL" id="MBC5731200.1"/>
    </source>
</evidence>
<dbReference type="Proteomes" id="UP000660021">
    <property type="component" value="Unassembled WGS sequence"/>
</dbReference>
<dbReference type="Gene3D" id="2.160.10.10">
    <property type="entry name" value="Hexapeptide repeat proteins"/>
    <property type="match status" value="1"/>
</dbReference>
<dbReference type="InterPro" id="IPR047324">
    <property type="entry name" value="LbH_gamma_CA-like"/>
</dbReference>
<evidence type="ECO:0000313" key="2">
    <source>
        <dbReference type="Proteomes" id="UP000660021"/>
    </source>
</evidence>
<accession>A0ABR7HUK6</accession>
<dbReference type="RefSeq" id="WP_101691544.1">
    <property type="nucleotide sequence ID" value="NZ_JACOPR010000006.1"/>
</dbReference>
<keyword evidence="2" id="KW-1185">Reference proteome</keyword>
<proteinExistence type="predicted"/>
<organism evidence="1 2">
    <name type="scientific">Pseudoflavonifractor hominis</name>
    <dbReference type="NCBI Taxonomy" id="2763059"/>
    <lineage>
        <taxon>Bacteria</taxon>
        <taxon>Bacillati</taxon>
        <taxon>Bacillota</taxon>
        <taxon>Clostridia</taxon>
        <taxon>Eubacteriales</taxon>
        <taxon>Oscillospiraceae</taxon>
        <taxon>Pseudoflavonifractor</taxon>
    </lineage>
</organism>
<dbReference type="InterPro" id="IPR050484">
    <property type="entry name" value="Transf_Hexapept/Carb_Anhydrase"/>
</dbReference>
<comment type="caution">
    <text evidence="1">The sequence shown here is derived from an EMBL/GenBank/DDBJ whole genome shotgun (WGS) entry which is preliminary data.</text>
</comment>
<dbReference type="Pfam" id="PF00132">
    <property type="entry name" value="Hexapep"/>
    <property type="match status" value="1"/>
</dbReference>
<dbReference type="SUPFAM" id="SSF51161">
    <property type="entry name" value="Trimeric LpxA-like enzymes"/>
    <property type="match status" value="1"/>
</dbReference>
<dbReference type="EMBL" id="JACOPR010000006">
    <property type="protein sequence ID" value="MBC5731200.1"/>
    <property type="molecule type" value="Genomic_DNA"/>
</dbReference>
<dbReference type="InterPro" id="IPR011004">
    <property type="entry name" value="Trimer_LpxA-like_sf"/>
</dbReference>